<dbReference type="Proteomes" id="UP000006038">
    <property type="component" value="Chromosome 4"/>
</dbReference>
<keyword evidence="2" id="KW-1185">Reference proteome</keyword>
<name>J3LXA3_ORYBR</name>
<dbReference type="AlphaFoldDB" id="J3LXA3"/>
<accession>J3LXA3</accession>
<protein>
    <submittedName>
        <fullName evidence="1">Uncharacterized protein</fullName>
    </submittedName>
</protein>
<evidence type="ECO:0000313" key="1">
    <source>
        <dbReference type="EnsemblPlants" id="OB04G17780.1"/>
    </source>
</evidence>
<dbReference type="Gramene" id="OB04G17780.1">
    <property type="protein sequence ID" value="OB04G17780.1"/>
    <property type="gene ID" value="OB04G17780"/>
</dbReference>
<dbReference type="HOGENOM" id="CLU_2729763_0_0_1"/>
<proteinExistence type="predicted"/>
<sequence>TASSASSSALHSLLAKFDTNASALLGNRGCTWRLIPWRGTTQLFLPLDTIIGPEFWSVLQRSFEVWVFAVIF</sequence>
<reference evidence="1" key="1">
    <citation type="journal article" date="2013" name="Nat. Commun.">
        <title>Whole-genome sequencing of Oryza brachyantha reveals mechanisms underlying Oryza genome evolution.</title>
        <authorList>
            <person name="Chen J."/>
            <person name="Huang Q."/>
            <person name="Gao D."/>
            <person name="Wang J."/>
            <person name="Lang Y."/>
            <person name="Liu T."/>
            <person name="Li B."/>
            <person name="Bai Z."/>
            <person name="Luis Goicoechea J."/>
            <person name="Liang C."/>
            <person name="Chen C."/>
            <person name="Zhang W."/>
            <person name="Sun S."/>
            <person name="Liao Y."/>
            <person name="Zhang X."/>
            <person name="Yang L."/>
            <person name="Song C."/>
            <person name="Wang M."/>
            <person name="Shi J."/>
            <person name="Liu G."/>
            <person name="Liu J."/>
            <person name="Zhou H."/>
            <person name="Zhou W."/>
            <person name="Yu Q."/>
            <person name="An N."/>
            <person name="Chen Y."/>
            <person name="Cai Q."/>
            <person name="Wang B."/>
            <person name="Liu B."/>
            <person name="Min J."/>
            <person name="Huang Y."/>
            <person name="Wu H."/>
            <person name="Li Z."/>
            <person name="Zhang Y."/>
            <person name="Yin Y."/>
            <person name="Song W."/>
            <person name="Jiang J."/>
            <person name="Jackson S.A."/>
            <person name="Wing R.A."/>
            <person name="Wang J."/>
            <person name="Chen M."/>
        </authorList>
    </citation>
    <scope>NUCLEOTIDE SEQUENCE [LARGE SCALE GENOMIC DNA]</scope>
    <source>
        <strain evidence="1">cv. IRGC 101232</strain>
    </source>
</reference>
<reference evidence="1" key="2">
    <citation type="submission" date="2013-04" db="UniProtKB">
        <authorList>
            <consortium name="EnsemblPlants"/>
        </authorList>
    </citation>
    <scope>IDENTIFICATION</scope>
</reference>
<organism evidence="1">
    <name type="scientific">Oryza brachyantha</name>
    <name type="common">malo sina</name>
    <dbReference type="NCBI Taxonomy" id="4533"/>
    <lineage>
        <taxon>Eukaryota</taxon>
        <taxon>Viridiplantae</taxon>
        <taxon>Streptophyta</taxon>
        <taxon>Embryophyta</taxon>
        <taxon>Tracheophyta</taxon>
        <taxon>Spermatophyta</taxon>
        <taxon>Magnoliopsida</taxon>
        <taxon>Liliopsida</taxon>
        <taxon>Poales</taxon>
        <taxon>Poaceae</taxon>
        <taxon>BOP clade</taxon>
        <taxon>Oryzoideae</taxon>
        <taxon>Oryzeae</taxon>
        <taxon>Oryzinae</taxon>
        <taxon>Oryza</taxon>
    </lineage>
</organism>
<dbReference type="EnsemblPlants" id="OB04G17780.1">
    <property type="protein sequence ID" value="OB04G17780.1"/>
    <property type="gene ID" value="OB04G17780"/>
</dbReference>
<evidence type="ECO:0000313" key="2">
    <source>
        <dbReference type="Proteomes" id="UP000006038"/>
    </source>
</evidence>